<dbReference type="InterPro" id="IPR009075">
    <property type="entry name" value="AcylCo_DH/oxidase_C"/>
</dbReference>
<dbReference type="FunFam" id="1.20.140.10:FF:000004">
    <property type="entry name" value="Acyl-CoA dehydrogenase FadE25"/>
    <property type="match status" value="1"/>
</dbReference>
<dbReference type="Proteomes" id="UP000014977">
    <property type="component" value="Unassembled WGS sequence"/>
</dbReference>
<dbReference type="PROSITE" id="PS00073">
    <property type="entry name" value="ACYL_COA_DH_2"/>
    <property type="match status" value="1"/>
</dbReference>
<dbReference type="Pfam" id="PF02771">
    <property type="entry name" value="Acyl-CoA_dh_N"/>
    <property type="match status" value="1"/>
</dbReference>
<dbReference type="PATRIC" id="fig|1121405.3.peg.1769"/>
<dbReference type="InterPro" id="IPR006089">
    <property type="entry name" value="Acyl-CoA_DH_CS"/>
</dbReference>
<evidence type="ECO:0000256" key="4">
    <source>
        <dbReference type="ARBA" id="ARBA00022630"/>
    </source>
</evidence>
<dbReference type="EMBL" id="ATHJ01000077">
    <property type="protein sequence ID" value="EPR41210.1"/>
    <property type="molecule type" value="Genomic_DNA"/>
</dbReference>
<dbReference type="Pfam" id="PF02770">
    <property type="entry name" value="Acyl-CoA_dh_M"/>
    <property type="match status" value="1"/>
</dbReference>
<evidence type="ECO:0000313" key="10">
    <source>
        <dbReference type="EMBL" id="EPR41210.1"/>
    </source>
</evidence>
<evidence type="ECO:0000256" key="2">
    <source>
        <dbReference type="ARBA" id="ARBA00009347"/>
    </source>
</evidence>
<keyword evidence="4 6" id="KW-0285">Flavoprotein</keyword>
<comment type="similarity">
    <text evidence="2 6">Belongs to the acyl-CoA dehydrogenase family.</text>
</comment>
<evidence type="ECO:0000313" key="11">
    <source>
        <dbReference type="Proteomes" id="UP000014977"/>
    </source>
</evidence>
<evidence type="ECO:0000259" key="7">
    <source>
        <dbReference type="Pfam" id="PF00441"/>
    </source>
</evidence>
<organism evidence="10 11">
    <name type="scientific">Desulfococcus multivorans DSM 2059</name>
    <dbReference type="NCBI Taxonomy" id="1121405"/>
    <lineage>
        <taxon>Bacteria</taxon>
        <taxon>Pseudomonadati</taxon>
        <taxon>Thermodesulfobacteriota</taxon>
        <taxon>Desulfobacteria</taxon>
        <taxon>Desulfobacterales</taxon>
        <taxon>Desulfococcaceae</taxon>
        <taxon>Desulfococcus</taxon>
    </lineage>
</organism>
<dbReference type="InterPro" id="IPR013786">
    <property type="entry name" value="AcylCoA_DH/ox_N"/>
</dbReference>
<protein>
    <submittedName>
        <fullName evidence="10">Acyl-CoA dehydrogenase domain-containing protein</fullName>
    </submittedName>
</protein>
<evidence type="ECO:0000256" key="3">
    <source>
        <dbReference type="ARBA" id="ARBA00011881"/>
    </source>
</evidence>
<dbReference type="Gene3D" id="2.40.110.10">
    <property type="entry name" value="Butyryl-CoA Dehydrogenase, subunit A, domain 2"/>
    <property type="match status" value="1"/>
</dbReference>
<dbReference type="Pfam" id="PF00441">
    <property type="entry name" value="Acyl-CoA_dh_1"/>
    <property type="match status" value="2"/>
</dbReference>
<dbReference type="RefSeq" id="WP_020876649.1">
    <property type="nucleotide sequence ID" value="NZ_ATHJ01000077.1"/>
</dbReference>
<keyword evidence="11" id="KW-1185">Reference proteome</keyword>
<dbReference type="Gene3D" id="1.20.140.10">
    <property type="entry name" value="Butyryl-CoA Dehydrogenase, subunit A, domain 3"/>
    <property type="match status" value="2"/>
</dbReference>
<keyword evidence="5 6" id="KW-0274">FAD</keyword>
<dbReference type="OrthoDB" id="9765339at2"/>
<keyword evidence="6" id="KW-0560">Oxidoreductase</keyword>
<dbReference type="GO" id="GO:0050660">
    <property type="term" value="F:flavin adenine dinucleotide binding"/>
    <property type="evidence" value="ECO:0007669"/>
    <property type="project" value="InterPro"/>
</dbReference>
<reference evidence="10 11" key="1">
    <citation type="journal article" date="2013" name="Genome Announc.">
        <title>Draft genome sequences for three mercury-methylating, sulfate-reducing bacteria.</title>
        <authorList>
            <person name="Brown S.D."/>
            <person name="Hurt R.A.Jr."/>
            <person name="Gilmour C.C."/>
            <person name="Elias D.A."/>
        </authorList>
    </citation>
    <scope>NUCLEOTIDE SEQUENCE [LARGE SCALE GENOMIC DNA]</scope>
    <source>
        <strain evidence="10 11">DSM 2059</strain>
    </source>
</reference>
<dbReference type="STRING" id="897.B2D07_14020"/>
<comment type="subunit">
    <text evidence="3">Homotetramer.</text>
</comment>
<proteinExistence type="inferred from homology"/>
<comment type="cofactor">
    <cofactor evidence="1 6">
        <name>FAD</name>
        <dbReference type="ChEBI" id="CHEBI:57692"/>
    </cofactor>
</comment>
<dbReference type="AlphaFoldDB" id="S7TWT8"/>
<evidence type="ECO:0000259" key="9">
    <source>
        <dbReference type="Pfam" id="PF02771"/>
    </source>
</evidence>
<evidence type="ECO:0000256" key="6">
    <source>
        <dbReference type="RuleBase" id="RU362125"/>
    </source>
</evidence>
<dbReference type="SUPFAM" id="SSF56645">
    <property type="entry name" value="Acyl-CoA dehydrogenase NM domain-like"/>
    <property type="match status" value="1"/>
</dbReference>
<dbReference type="InterPro" id="IPR036250">
    <property type="entry name" value="AcylCo_DH-like_C"/>
</dbReference>
<sequence>MSLENTPEAGGLIGLDEESRQMIVETVQQLKKRLLTKEKILEFDKKEIFPEAVIREMLGPDIGLQLLFIPEEYGGMGGGAWDCHVVISEMCKICLGVGTGFFAIQLGADPILVGATPEQKEKWLGAIAAGDALVAYAVTEPNAGSNLAALKTKAEPVTGENGEITGYRINGNKQFISTGGYADFITVLANTPEGPSFFVVEKGTPGYAPGKGEEKHGIRASNTSPLSFTDVFVPVENLIGGVPGQGLKQANMVFGYTRLMVASMAMGAAQAAMEIAIPYARERVQFGSPLAEKQGYTHKLIVPNAVRLEAAGAYIEETACRLDSGEQDLQVEGSIGKLFTTEAANRAADNCMQALGGYGYIAEYEVEKIRRDVRITSIYEGTSEIQQSIISTFRWKTTRKTKGAFYQSIASEMAAIDERVRDVGCRFYGISAQVLNALINRVHENRLTKQQTVMFALADMMTHVEVGAAMGRKTVRLADNGDSRAEHFKAMSRIFAAEVSELITQNSLRILKGTGAFTPEAVEDFIAVTDMNKLAQSYHNIIGDMDRVADTLFAR</sequence>
<feature type="domain" description="Acyl-CoA dehydrogenase/oxidase C-terminal" evidence="7">
    <location>
        <begin position="429"/>
        <end position="523"/>
    </location>
</feature>
<evidence type="ECO:0000259" key="8">
    <source>
        <dbReference type="Pfam" id="PF02770"/>
    </source>
</evidence>
<accession>S7TWT8</accession>
<feature type="domain" description="Acyl-CoA dehydrogenase/oxidase C-terminal" evidence="7">
    <location>
        <begin position="244"/>
        <end position="391"/>
    </location>
</feature>
<dbReference type="PANTHER" id="PTHR43884:SF12">
    <property type="entry name" value="ISOVALERYL-COA DEHYDROGENASE, MITOCHONDRIAL-RELATED"/>
    <property type="match status" value="1"/>
</dbReference>
<dbReference type="InterPro" id="IPR046373">
    <property type="entry name" value="Acyl-CoA_Oxase/DH_mid-dom_sf"/>
</dbReference>
<feature type="domain" description="Acyl-CoA dehydrogenase/oxidase N-terminal" evidence="9">
    <location>
        <begin position="18"/>
        <end position="131"/>
    </location>
</feature>
<dbReference type="eggNOG" id="COG1960">
    <property type="taxonomic scope" value="Bacteria"/>
</dbReference>
<dbReference type="Gene3D" id="1.10.540.10">
    <property type="entry name" value="Acyl-CoA dehydrogenase/oxidase, N-terminal domain"/>
    <property type="match status" value="1"/>
</dbReference>
<dbReference type="InterPro" id="IPR006091">
    <property type="entry name" value="Acyl-CoA_Oxase/DH_mid-dom"/>
</dbReference>
<evidence type="ECO:0000256" key="1">
    <source>
        <dbReference type="ARBA" id="ARBA00001974"/>
    </source>
</evidence>
<dbReference type="InterPro" id="IPR037069">
    <property type="entry name" value="AcylCoA_DH/ox_N_sf"/>
</dbReference>
<dbReference type="SUPFAM" id="SSF47203">
    <property type="entry name" value="Acyl-CoA dehydrogenase C-terminal domain-like"/>
    <property type="match status" value="2"/>
</dbReference>
<comment type="caution">
    <text evidence="10">The sequence shown here is derived from an EMBL/GenBank/DDBJ whole genome shotgun (WGS) entry which is preliminary data.</text>
</comment>
<dbReference type="PANTHER" id="PTHR43884">
    <property type="entry name" value="ACYL-COA DEHYDROGENASE"/>
    <property type="match status" value="1"/>
</dbReference>
<feature type="domain" description="Acyl-CoA oxidase/dehydrogenase middle" evidence="8">
    <location>
        <begin position="135"/>
        <end position="231"/>
    </location>
</feature>
<dbReference type="InterPro" id="IPR009100">
    <property type="entry name" value="AcylCoA_DH/oxidase_NM_dom_sf"/>
</dbReference>
<name>S7TWT8_DESML</name>
<dbReference type="GO" id="GO:0003995">
    <property type="term" value="F:acyl-CoA dehydrogenase activity"/>
    <property type="evidence" value="ECO:0007669"/>
    <property type="project" value="InterPro"/>
</dbReference>
<gene>
    <name evidence="10" type="ORF">dsmv_2218</name>
</gene>
<evidence type="ECO:0000256" key="5">
    <source>
        <dbReference type="ARBA" id="ARBA00022827"/>
    </source>
</evidence>